<keyword evidence="14" id="KW-0547">Nucleotide-binding</keyword>
<keyword evidence="9" id="KW-0902">Two-component regulatory system</keyword>
<dbReference type="RefSeq" id="WP_346245754.1">
    <property type="nucleotide sequence ID" value="NZ_JBDIZK010000003.1"/>
</dbReference>
<evidence type="ECO:0000256" key="8">
    <source>
        <dbReference type="ARBA" id="ARBA00022989"/>
    </source>
</evidence>
<feature type="transmembrane region" description="Helical" evidence="11">
    <location>
        <begin position="163"/>
        <end position="184"/>
    </location>
</feature>
<evidence type="ECO:0000256" key="3">
    <source>
        <dbReference type="ARBA" id="ARBA00012438"/>
    </source>
</evidence>
<reference evidence="14 15" key="1">
    <citation type="submission" date="2024-05" db="EMBL/GenBank/DDBJ databases">
        <title>Sphingomonas sp. HF-S3 16S ribosomal RNA gene Genome sequencing and assembly.</title>
        <authorList>
            <person name="Lee H."/>
        </authorList>
    </citation>
    <scope>NUCLEOTIDE SEQUENCE [LARGE SCALE GENOMIC DNA]</scope>
    <source>
        <strain evidence="14 15">HF-S3</strain>
    </source>
</reference>
<dbReference type="Pfam" id="PF00672">
    <property type="entry name" value="HAMP"/>
    <property type="match status" value="1"/>
</dbReference>
<evidence type="ECO:0000259" key="13">
    <source>
        <dbReference type="PROSITE" id="PS50885"/>
    </source>
</evidence>
<dbReference type="Proteomes" id="UP001427805">
    <property type="component" value="Unassembled WGS sequence"/>
</dbReference>
<evidence type="ECO:0000313" key="15">
    <source>
        <dbReference type="Proteomes" id="UP001427805"/>
    </source>
</evidence>
<keyword evidence="14" id="KW-0067">ATP-binding</keyword>
<dbReference type="InterPro" id="IPR003594">
    <property type="entry name" value="HATPase_dom"/>
</dbReference>
<dbReference type="InterPro" id="IPR003661">
    <property type="entry name" value="HisK_dim/P_dom"/>
</dbReference>
<dbReference type="Gene3D" id="3.30.565.10">
    <property type="entry name" value="Histidine kinase-like ATPase, C-terminal domain"/>
    <property type="match status" value="1"/>
</dbReference>
<dbReference type="CDD" id="cd00082">
    <property type="entry name" value="HisKA"/>
    <property type="match status" value="1"/>
</dbReference>
<dbReference type="PANTHER" id="PTHR45436">
    <property type="entry name" value="SENSOR HISTIDINE KINASE YKOH"/>
    <property type="match status" value="1"/>
</dbReference>
<dbReference type="Gene3D" id="1.10.287.130">
    <property type="match status" value="1"/>
</dbReference>
<comment type="subcellular location">
    <subcellularLocation>
        <location evidence="2">Membrane</location>
        <topology evidence="2">Multi-pass membrane protein</topology>
    </subcellularLocation>
</comment>
<evidence type="ECO:0000256" key="5">
    <source>
        <dbReference type="ARBA" id="ARBA00022679"/>
    </source>
</evidence>
<dbReference type="GO" id="GO:0005524">
    <property type="term" value="F:ATP binding"/>
    <property type="evidence" value="ECO:0007669"/>
    <property type="project" value="UniProtKB-KW"/>
</dbReference>
<keyword evidence="6 11" id="KW-0812">Transmembrane</keyword>
<dbReference type="PANTHER" id="PTHR45436:SF15">
    <property type="entry name" value="SENSOR HISTIDINE KINASE CUSS"/>
    <property type="match status" value="1"/>
</dbReference>
<evidence type="ECO:0000256" key="4">
    <source>
        <dbReference type="ARBA" id="ARBA00022553"/>
    </source>
</evidence>
<dbReference type="PROSITE" id="PS50885">
    <property type="entry name" value="HAMP"/>
    <property type="match status" value="1"/>
</dbReference>
<dbReference type="SUPFAM" id="SSF55874">
    <property type="entry name" value="ATPase domain of HSP90 chaperone/DNA topoisomerase II/histidine kinase"/>
    <property type="match status" value="1"/>
</dbReference>
<keyword evidence="4" id="KW-0597">Phosphoprotein</keyword>
<comment type="caution">
    <text evidence="14">The sequence shown here is derived from an EMBL/GenBank/DDBJ whole genome shotgun (WGS) entry which is preliminary data.</text>
</comment>
<proteinExistence type="predicted"/>
<comment type="catalytic activity">
    <reaction evidence="1">
        <text>ATP + protein L-histidine = ADP + protein N-phospho-L-histidine.</text>
        <dbReference type="EC" id="2.7.13.3"/>
    </reaction>
</comment>
<dbReference type="InterPro" id="IPR036890">
    <property type="entry name" value="HATPase_C_sf"/>
</dbReference>
<dbReference type="SMART" id="SM00388">
    <property type="entry name" value="HisKA"/>
    <property type="match status" value="1"/>
</dbReference>
<dbReference type="InterPro" id="IPR003660">
    <property type="entry name" value="HAMP_dom"/>
</dbReference>
<feature type="transmembrane region" description="Helical" evidence="11">
    <location>
        <begin position="12"/>
        <end position="34"/>
    </location>
</feature>
<evidence type="ECO:0000256" key="10">
    <source>
        <dbReference type="ARBA" id="ARBA00023136"/>
    </source>
</evidence>
<dbReference type="InterPro" id="IPR050428">
    <property type="entry name" value="TCS_sensor_his_kinase"/>
</dbReference>
<dbReference type="InterPro" id="IPR004358">
    <property type="entry name" value="Sig_transdc_His_kin-like_C"/>
</dbReference>
<dbReference type="InterPro" id="IPR005467">
    <property type="entry name" value="His_kinase_dom"/>
</dbReference>
<keyword evidence="7" id="KW-0418">Kinase</keyword>
<accession>A0ABV0B5A9</accession>
<dbReference type="SUPFAM" id="SSF47384">
    <property type="entry name" value="Homodimeric domain of signal transducing histidine kinase"/>
    <property type="match status" value="1"/>
</dbReference>
<evidence type="ECO:0000256" key="6">
    <source>
        <dbReference type="ARBA" id="ARBA00022692"/>
    </source>
</evidence>
<keyword evidence="15" id="KW-1185">Reference proteome</keyword>
<feature type="domain" description="HAMP" evidence="13">
    <location>
        <begin position="186"/>
        <end position="239"/>
    </location>
</feature>
<feature type="domain" description="Histidine kinase" evidence="12">
    <location>
        <begin position="247"/>
        <end position="448"/>
    </location>
</feature>
<gene>
    <name evidence="14" type="ORF">TPR58_06215</name>
</gene>
<evidence type="ECO:0000313" key="14">
    <source>
        <dbReference type="EMBL" id="MEN3746753.1"/>
    </source>
</evidence>
<evidence type="ECO:0000256" key="9">
    <source>
        <dbReference type="ARBA" id="ARBA00023012"/>
    </source>
</evidence>
<dbReference type="Pfam" id="PF02518">
    <property type="entry name" value="HATPase_c"/>
    <property type="match status" value="1"/>
</dbReference>
<evidence type="ECO:0000256" key="7">
    <source>
        <dbReference type="ARBA" id="ARBA00022777"/>
    </source>
</evidence>
<keyword evidence="5" id="KW-0808">Transferase</keyword>
<dbReference type="EC" id="2.7.13.3" evidence="3"/>
<dbReference type="PRINTS" id="PR00344">
    <property type="entry name" value="BCTRLSENSOR"/>
</dbReference>
<evidence type="ECO:0000256" key="11">
    <source>
        <dbReference type="SAM" id="Phobius"/>
    </source>
</evidence>
<evidence type="ECO:0000256" key="2">
    <source>
        <dbReference type="ARBA" id="ARBA00004141"/>
    </source>
</evidence>
<dbReference type="SMART" id="SM00304">
    <property type="entry name" value="HAMP"/>
    <property type="match status" value="1"/>
</dbReference>
<organism evidence="14 15">
    <name type="scientific">Sphingomonas rustica</name>
    <dbReference type="NCBI Taxonomy" id="3103142"/>
    <lineage>
        <taxon>Bacteria</taxon>
        <taxon>Pseudomonadati</taxon>
        <taxon>Pseudomonadota</taxon>
        <taxon>Alphaproteobacteria</taxon>
        <taxon>Sphingomonadales</taxon>
        <taxon>Sphingomonadaceae</taxon>
        <taxon>Sphingomonas</taxon>
    </lineage>
</organism>
<keyword evidence="8 11" id="KW-1133">Transmembrane helix</keyword>
<evidence type="ECO:0000259" key="12">
    <source>
        <dbReference type="PROSITE" id="PS50109"/>
    </source>
</evidence>
<protein>
    <recommendedName>
        <fullName evidence="3">histidine kinase</fullName>
        <ecNumber evidence="3">2.7.13.3</ecNumber>
    </recommendedName>
</protein>
<keyword evidence="10 11" id="KW-0472">Membrane</keyword>
<evidence type="ECO:0000256" key="1">
    <source>
        <dbReference type="ARBA" id="ARBA00000085"/>
    </source>
</evidence>
<dbReference type="SMART" id="SM00387">
    <property type="entry name" value="HATPase_c"/>
    <property type="match status" value="1"/>
</dbReference>
<dbReference type="CDD" id="cd00075">
    <property type="entry name" value="HATPase"/>
    <property type="match status" value="1"/>
</dbReference>
<name>A0ABV0B5A9_9SPHN</name>
<dbReference type="InterPro" id="IPR036097">
    <property type="entry name" value="HisK_dim/P_sf"/>
</dbReference>
<sequence>MPVPRSLLTRILLWHGIAVLATAIAVSAGIYLFLEGTAERFQRQTFQAQVQAIRDGLRAEKGGRLSLTPAAAREASDEGRGLSFRIVDGEGRVLLAPDGAGVFPLAQVPRGAEEAYFTRRSRTAFYSGLSVPARIAGEAAWIVTIQNLDHPANVVDDIVRQFLLYGLAVILPLLMLMLGIDALIVRRALRPVTRASAQVRALDPNRLDARIDAAPLPVEVRPLATSINDTLDRLVASLHLQRDFTADAAHELRTPITIARMRAGEIADAELRAALVADLDGVAGIIANLLQIAELDAMDPGAGDAIDLSALAADCAAAIAPLVHRSGRSITFTAAPAEVAVRGDRDLIARAIGALLENAVKHTPVGSSIELAVSSEGAVEVRDDGPGIPAEQQQFVFRRFWRGDRGARNNAGLGLAIVERVAQIHGGRVQLDSVPGRTIFRLEFPNAVGDAMIDRPTR</sequence>
<dbReference type="EMBL" id="JBDIZK010000003">
    <property type="protein sequence ID" value="MEN3746753.1"/>
    <property type="molecule type" value="Genomic_DNA"/>
</dbReference>
<dbReference type="PROSITE" id="PS50109">
    <property type="entry name" value="HIS_KIN"/>
    <property type="match status" value="1"/>
</dbReference>